<evidence type="ECO:0000313" key="6">
    <source>
        <dbReference type="Proteomes" id="UP000045842"/>
    </source>
</evidence>
<dbReference type="AlphaFoldDB" id="A0A654TGZ3"/>
<evidence type="ECO:0000313" key="8">
    <source>
        <dbReference type="Proteomes" id="UP000046947"/>
    </source>
</evidence>
<dbReference type="EMBL" id="CSAD01000410">
    <property type="protein sequence ID" value="COV93941.1"/>
    <property type="molecule type" value="Genomic_DNA"/>
</dbReference>
<gene>
    <name evidence="3" type="ORF">ERS007657_02935</name>
    <name evidence="5" type="ORF">ERS007679_02743</name>
    <name evidence="1" type="ORF">ERS007681_00439</name>
    <name evidence="2" type="ORF">ERS007688_00603</name>
    <name evidence="4" type="ORF">ERS007741_00221</name>
</gene>
<dbReference type="Proteomes" id="UP000048289">
    <property type="component" value="Unassembled WGS sequence"/>
</dbReference>
<evidence type="ECO:0000313" key="9">
    <source>
        <dbReference type="Proteomes" id="UP000048289"/>
    </source>
</evidence>
<sequence>MGDTREHAGRRACQRLLSKTGVLHGLPGRLQQQTLLRIDRNRLPLADAKELAIEIRGVIQETAPLAHRPTGHARLRVVELVAIPPVRRHLGDQVVAS</sequence>
<dbReference type="EMBL" id="CHKL01000011">
    <property type="protein sequence ID" value="COV58262.1"/>
    <property type="molecule type" value="Genomic_DNA"/>
</dbReference>
<dbReference type="Proteomes" id="UP000048600">
    <property type="component" value="Unassembled WGS sequence"/>
</dbReference>
<dbReference type="EMBL" id="CFOH01000058">
    <property type="protein sequence ID" value="CFE47082.1"/>
    <property type="molecule type" value="Genomic_DNA"/>
</dbReference>
<dbReference type="EMBL" id="CGCX01001263">
    <property type="protein sequence ID" value="CFR91714.1"/>
    <property type="molecule type" value="Genomic_DNA"/>
</dbReference>
<evidence type="ECO:0000313" key="4">
    <source>
        <dbReference type="EMBL" id="COV58262.1"/>
    </source>
</evidence>
<name>A0A654TGZ3_MYCTX</name>
<evidence type="ECO:0000313" key="1">
    <source>
        <dbReference type="EMBL" id="CFE36066.1"/>
    </source>
</evidence>
<protein>
    <submittedName>
        <fullName evidence="2">Uncharacterized protein</fullName>
    </submittedName>
</protein>
<dbReference type="EMBL" id="CFOE01000030">
    <property type="protein sequence ID" value="CFE36066.1"/>
    <property type="molecule type" value="Genomic_DNA"/>
</dbReference>
<evidence type="ECO:0000313" key="3">
    <source>
        <dbReference type="EMBL" id="CFR91714.1"/>
    </source>
</evidence>
<proteinExistence type="predicted"/>
<evidence type="ECO:0000313" key="7">
    <source>
        <dbReference type="Proteomes" id="UP000046680"/>
    </source>
</evidence>
<dbReference type="Proteomes" id="UP000046680">
    <property type="component" value="Unassembled WGS sequence"/>
</dbReference>
<evidence type="ECO:0000313" key="2">
    <source>
        <dbReference type="EMBL" id="CFE47082.1"/>
    </source>
</evidence>
<evidence type="ECO:0000313" key="5">
    <source>
        <dbReference type="EMBL" id="COV93941.1"/>
    </source>
</evidence>
<dbReference type="Proteomes" id="UP000045842">
    <property type="component" value="Unassembled WGS sequence"/>
</dbReference>
<organism evidence="2 8">
    <name type="scientific">Mycobacterium tuberculosis</name>
    <dbReference type="NCBI Taxonomy" id="1773"/>
    <lineage>
        <taxon>Bacteria</taxon>
        <taxon>Bacillati</taxon>
        <taxon>Actinomycetota</taxon>
        <taxon>Actinomycetes</taxon>
        <taxon>Mycobacteriales</taxon>
        <taxon>Mycobacteriaceae</taxon>
        <taxon>Mycobacterium</taxon>
        <taxon>Mycobacterium tuberculosis complex</taxon>
    </lineage>
</organism>
<dbReference type="Proteomes" id="UP000046947">
    <property type="component" value="Unassembled WGS sequence"/>
</dbReference>
<reference evidence="6 7" key="1">
    <citation type="submission" date="2015-03" db="EMBL/GenBank/DDBJ databases">
        <authorList>
            <consortium name="Pathogen Informatics"/>
        </authorList>
    </citation>
    <scope>NUCLEOTIDE SEQUENCE [LARGE SCALE GENOMIC DNA]</scope>
    <source>
        <strain evidence="3 7">C09601061</strain>
        <strain evidence="5 6">G09801536</strain>
        <strain evidence="1 9">G09901357</strain>
        <strain evidence="2 8">H09601792</strain>
        <strain evidence="4 10">P00601463</strain>
    </source>
</reference>
<evidence type="ECO:0000313" key="10">
    <source>
        <dbReference type="Proteomes" id="UP000048600"/>
    </source>
</evidence>
<accession>A0A654TGZ3</accession>